<dbReference type="STRING" id="2070753.A0A3A2ZRE4"/>
<dbReference type="PANTHER" id="PTHR15502:SF7">
    <property type="entry name" value="CALCINEURIN-BINDING PROTEIN CABIN-1"/>
    <property type="match status" value="1"/>
</dbReference>
<evidence type="ECO:0000256" key="1">
    <source>
        <dbReference type="ARBA" id="ARBA00002687"/>
    </source>
</evidence>
<dbReference type="EMBL" id="MVGC01000385">
    <property type="protein sequence ID" value="RJE19631.1"/>
    <property type="molecule type" value="Genomic_DNA"/>
</dbReference>
<comment type="subcellular location">
    <subcellularLocation>
        <location evidence="2">Nucleus</location>
    </subcellularLocation>
</comment>
<dbReference type="Proteomes" id="UP000266188">
    <property type="component" value="Unassembled WGS sequence"/>
</dbReference>
<comment type="function">
    <text evidence="1">Has a role in a nucleosome assembly pathway that is required for the integrity of heterochromatin and proper chromosome segregation.</text>
</comment>
<feature type="region of interest" description="Disordered" evidence="6">
    <location>
        <begin position="384"/>
        <end position="475"/>
    </location>
</feature>
<feature type="compositionally biased region" description="Polar residues" evidence="6">
    <location>
        <begin position="409"/>
        <end position="423"/>
    </location>
</feature>
<comment type="caution">
    <text evidence="7">The sequence shown here is derived from an EMBL/GenBank/DDBJ whole genome shotgun (WGS) entry which is preliminary data.</text>
</comment>
<organism evidence="7 8">
    <name type="scientific">Aspergillus sclerotialis</name>
    <dbReference type="NCBI Taxonomy" id="2070753"/>
    <lineage>
        <taxon>Eukaryota</taxon>
        <taxon>Fungi</taxon>
        <taxon>Dikarya</taxon>
        <taxon>Ascomycota</taxon>
        <taxon>Pezizomycotina</taxon>
        <taxon>Eurotiomycetes</taxon>
        <taxon>Eurotiomycetidae</taxon>
        <taxon>Eurotiales</taxon>
        <taxon>Aspergillaceae</taxon>
        <taxon>Aspergillus</taxon>
        <taxon>Aspergillus subgen. Polypaecilum</taxon>
    </lineage>
</organism>
<proteinExistence type="inferred from homology"/>
<keyword evidence="5" id="KW-0539">Nucleus</keyword>
<dbReference type="OrthoDB" id="77564at2759"/>
<evidence type="ECO:0000256" key="2">
    <source>
        <dbReference type="ARBA" id="ARBA00004123"/>
    </source>
</evidence>
<name>A0A3A2ZRE4_9EURO</name>
<keyword evidence="8" id="KW-1185">Reference proteome</keyword>
<accession>A0A3A2ZRE4</accession>
<feature type="compositionally biased region" description="Basic and acidic residues" evidence="6">
    <location>
        <begin position="384"/>
        <end position="400"/>
    </location>
</feature>
<dbReference type="GO" id="GO:0031491">
    <property type="term" value="F:nucleosome binding"/>
    <property type="evidence" value="ECO:0007669"/>
    <property type="project" value="TreeGrafter"/>
</dbReference>
<gene>
    <name evidence="7" type="ORF">PHISCL_08027</name>
</gene>
<dbReference type="PANTHER" id="PTHR15502">
    <property type="entry name" value="CALCINEURIN-BINDING PROTEIN CABIN 1-RELATED"/>
    <property type="match status" value="1"/>
</dbReference>
<dbReference type="GO" id="GO:0005634">
    <property type="term" value="C:nucleus"/>
    <property type="evidence" value="ECO:0007669"/>
    <property type="project" value="UniProtKB-SubCell"/>
</dbReference>
<reference evidence="8" key="1">
    <citation type="submission" date="2017-02" db="EMBL/GenBank/DDBJ databases">
        <authorList>
            <person name="Tafer H."/>
            <person name="Lopandic K."/>
        </authorList>
    </citation>
    <scope>NUCLEOTIDE SEQUENCE [LARGE SCALE GENOMIC DNA]</scope>
    <source>
        <strain evidence="8">CBS 366.77</strain>
    </source>
</reference>
<evidence type="ECO:0000313" key="8">
    <source>
        <dbReference type="Proteomes" id="UP000266188"/>
    </source>
</evidence>
<comment type="similarity">
    <text evidence="3">Belongs to the HIR3 family.</text>
</comment>
<evidence type="ECO:0000256" key="5">
    <source>
        <dbReference type="ARBA" id="ARBA00023242"/>
    </source>
</evidence>
<evidence type="ECO:0000256" key="4">
    <source>
        <dbReference type="ARBA" id="ARBA00014848"/>
    </source>
</evidence>
<sequence length="1431" mass="162519">MSTWTALNVEPDEAIEEEVDDTKELQIEEALKLYQNALKLHSQGPQFYPQAAEAYDELLNSDIFKYPESVSGYKRSALQESEWQLGDSAEDAIAATEPFGELDINDSTSSTLLQIVYLSHKNHGQYFLDSLQDFLRKSHQAPDTTQDPNARIRNCSNAALESFAEALEKDDTDLNLWRKSARLSSSLQSFRLARYCLESVLADDENRLGVRTEQLGLEETLAEERLREMLRSLHDTLSASQVPVKKPKKSLLKFLRQQTDPYPYLPALPANLEDACFSKSLPSNAHTCHAIATDSPTWQGVGKAILQTFIGDEGNSTEHETGAPVNIILPVPSPEPMVMETEQKQQPDEIRVGQDGAVKSIEQHDAIMEEDKDNAVAAEPPAIAEKEPDLPTQDAERHSPSDQGPEKQLMQSLEDQSKQQPESADQPAESVEEVDANMPAPSGRKRSSASAANEDHAEGVRTKSKRIRARESNADSVLQSDEIAFDQTKYYDSLLEPYIYADTELFGTVGSVLSKLEVEELGTIEELRRQVSPVSDSKDSVDNTGAMLCRDLRSILMDWDSEKSQAMQQEDNLSSLDDIRGMSKSGLAAFLEHSRKSARKFGVDNIFPEDKELPAFVNAVNEGGFHIHAVALGWLQSLLMPDYGKHSKDSDEPSMKSTYTSFQWPEPLKHTVVQLLQREDEYIYSRMCEQVASLERQILRNSESGFKYDVKHLCDMEMIQTIFELHLDVYGTISNPNSETDKDSMLAQRDRLARWSLLTRTSLSHFIDHSRQDCQNNVILRHLWASTFHLNMTAEVQREHIVLCLQDLKRVLYCMGNPVINLLNNTLMPELSTDAVDQEISKIQSMDFFMKIFSPDSKDPVDLIESIEPILEPSSVEYRENEQSNGHDIVHAASQFSEMGSFLDRGDATLRLFLWRRLQDAYKSIDYPPKVISCHLRSLETIMKELQGVSHFEEPAEQRQLTLIKWLKSIDGILSKVVNLALEQQEKAYECFDMSHLKSSMYAVAVLSKLLHTCALYEDSVGVGQLSAPELRGPLSKSFETFKGRLREMQVCCWILQYTLIKEAISQNKERFDTPLEDCIQYLSSLHNALGIRSMCKYSDKQFLKLMKSELFTLESYEDYEFDICQVLFDLYGIKFSPFDGVIDHGSLPESLDRPTAIAMIDFVLRQARKLSIKDLSRSELKSTIEKMQKAIGPTKSSPNLSYNKRLLTAFLKSPINPKDLLRAVRGMGDLSMIPVPYGNAVIAQKGWYFLLGHAALTKFRSQKRLNPVPTTDLDDAVSFFRQDLEHGTGRWESWYRLAQTYDSKLEEDITWSAEKMNNNKTELVTWQRYAIHCYAMALATAIRTAEPTPESRALLSDLYSDFGTRIYTSSREPLSMGAFSLVDFTRHFNNQESHQMYQGKPFRETDLYFAWHFASHLLKKAIVDKPKRWL</sequence>
<evidence type="ECO:0000256" key="3">
    <source>
        <dbReference type="ARBA" id="ARBA00007335"/>
    </source>
</evidence>
<dbReference type="GO" id="GO:0006325">
    <property type="term" value="P:chromatin organization"/>
    <property type="evidence" value="ECO:0007669"/>
    <property type="project" value="InterPro"/>
</dbReference>
<dbReference type="GO" id="GO:0000417">
    <property type="term" value="C:HIR complex"/>
    <property type="evidence" value="ECO:0007669"/>
    <property type="project" value="TreeGrafter"/>
</dbReference>
<evidence type="ECO:0000256" key="6">
    <source>
        <dbReference type="SAM" id="MobiDB-lite"/>
    </source>
</evidence>
<evidence type="ECO:0000313" key="7">
    <source>
        <dbReference type="EMBL" id="RJE19631.1"/>
    </source>
</evidence>
<protein>
    <recommendedName>
        <fullName evidence="4">Histone transcription regulator 3 homolog</fullName>
    </recommendedName>
</protein>
<dbReference type="InterPro" id="IPR033053">
    <property type="entry name" value="Hir3/CABIN1"/>
</dbReference>